<name>A0A2P5YXM1_GOSBA</name>
<accession>A0A2P5YXM1</accession>
<organism evidence="2 3">
    <name type="scientific">Gossypium barbadense</name>
    <name type="common">Sea Island cotton</name>
    <name type="synonym">Hibiscus barbadensis</name>
    <dbReference type="NCBI Taxonomy" id="3634"/>
    <lineage>
        <taxon>Eukaryota</taxon>
        <taxon>Viridiplantae</taxon>
        <taxon>Streptophyta</taxon>
        <taxon>Embryophyta</taxon>
        <taxon>Tracheophyta</taxon>
        <taxon>Spermatophyta</taxon>
        <taxon>Magnoliopsida</taxon>
        <taxon>eudicotyledons</taxon>
        <taxon>Gunneridae</taxon>
        <taxon>Pentapetalae</taxon>
        <taxon>rosids</taxon>
        <taxon>malvids</taxon>
        <taxon>Malvales</taxon>
        <taxon>Malvaceae</taxon>
        <taxon>Malvoideae</taxon>
        <taxon>Gossypium</taxon>
    </lineage>
</organism>
<sequence length="180" mass="20563">MELVDDEDVKTIITLYCGNRSDQNALIQLFADQSTIREINIDLNVAPDIDLVGDDGYDSSDPCDHEVDSDSDSDMDNIFDDINDEEVNDDRNINAFSVGNQIQRIVIHNNPRAYMLFIHPDATHVAEFSEYLEMLPAHQLAIDSDLEELFVSQRFESNKECIFAIKRYSMNISVDYKFAV</sequence>
<reference evidence="2 3" key="1">
    <citation type="submission" date="2015-01" db="EMBL/GenBank/DDBJ databases">
        <title>Genome of allotetraploid Gossypium barbadense reveals genomic plasticity and fiber elongation in cotton evolution.</title>
        <authorList>
            <person name="Chen X."/>
            <person name="Liu X."/>
            <person name="Zhao B."/>
            <person name="Zheng H."/>
            <person name="Hu Y."/>
            <person name="Lu G."/>
            <person name="Yang C."/>
            <person name="Chen J."/>
            <person name="Shan C."/>
            <person name="Zhang L."/>
            <person name="Zhou Y."/>
            <person name="Wang L."/>
            <person name="Guo W."/>
            <person name="Bai Y."/>
            <person name="Ruan J."/>
            <person name="Shangguan X."/>
            <person name="Mao Y."/>
            <person name="Jiang J."/>
            <person name="Zhu Y."/>
            <person name="Lei J."/>
            <person name="Kang H."/>
            <person name="Chen S."/>
            <person name="He X."/>
            <person name="Wang R."/>
            <person name="Wang Y."/>
            <person name="Chen J."/>
            <person name="Wang L."/>
            <person name="Yu S."/>
            <person name="Wang B."/>
            <person name="Wei J."/>
            <person name="Song S."/>
            <person name="Lu X."/>
            <person name="Gao Z."/>
            <person name="Gu W."/>
            <person name="Deng X."/>
            <person name="Ma D."/>
            <person name="Wang S."/>
            <person name="Liang W."/>
            <person name="Fang L."/>
            <person name="Cai C."/>
            <person name="Zhu X."/>
            <person name="Zhou B."/>
            <person name="Zhang Y."/>
            <person name="Chen Z."/>
            <person name="Xu S."/>
            <person name="Zhu R."/>
            <person name="Wang S."/>
            <person name="Zhang T."/>
            <person name="Zhao G."/>
        </authorList>
    </citation>
    <scope>NUCLEOTIDE SEQUENCE [LARGE SCALE GENOMIC DNA]</scope>
    <source>
        <strain evidence="3">cv. Xinhai21</strain>
        <tissue evidence="2">Leaf</tissue>
    </source>
</reference>
<protein>
    <submittedName>
        <fullName evidence="2">Uncharacterized protein</fullName>
    </submittedName>
</protein>
<dbReference type="AlphaFoldDB" id="A0A2P5YXM1"/>
<dbReference type="Proteomes" id="UP000239757">
    <property type="component" value="Unassembled WGS sequence"/>
</dbReference>
<evidence type="ECO:0000256" key="1">
    <source>
        <dbReference type="SAM" id="MobiDB-lite"/>
    </source>
</evidence>
<proteinExistence type="predicted"/>
<gene>
    <name evidence="2" type="ORF">GOBAR_AA00226</name>
</gene>
<evidence type="ECO:0000313" key="3">
    <source>
        <dbReference type="Proteomes" id="UP000239757"/>
    </source>
</evidence>
<evidence type="ECO:0000313" key="2">
    <source>
        <dbReference type="EMBL" id="PPS20337.1"/>
    </source>
</evidence>
<dbReference type="EMBL" id="KZ662704">
    <property type="protein sequence ID" value="PPS20337.1"/>
    <property type="molecule type" value="Genomic_DNA"/>
</dbReference>
<feature type="region of interest" description="Disordered" evidence="1">
    <location>
        <begin position="54"/>
        <end position="75"/>
    </location>
</feature>